<name>A0A5N4ATF2_PHOPY</name>
<sequence length="331" mass="38419">MSEQEQTSSNGRRLLELFAAVWFMSFNIWGALIGPIIIVFLIFTSSKFWIFVVAYLVWIWVLDRNTAAEGGRRCEWMRKWKLWAHFKNYFPVYLKQSVDFQLQPNKNYLFCAFPHGLLSVGVFSSFVTASEDFAQLFPKHKPYVFTFDVKFRLPIYREYLLSMGMCTGTPDSLHSVLGTRKGGNIGVLVVGRPSPENYPRNYTIVLKNQKGFVKQAIKNGCALVPVIAFGEDDIFRQIDKPKTTFFRPFQDFFQIFMGLAPSVFLKNGLLPKRKAIHVIVGPPMEVKRMSRPLQNDVNVVHREFLVNLVDLFEKHKYDYVDDPENTYLIYC</sequence>
<reference evidence="13" key="2">
    <citation type="submission" date="2019-08" db="EMBL/GenBank/DDBJ databases">
        <authorList>
            <consortium name="Photinus pyralis genome working group"/>
            <person name="Fallon T.R."/>
            <person name="Sander Lower S.E."/>
            <person name="Weng J.-K."/>
        </authorList>
    </citation>
    <scope>NUCLEOTIDE SEQUENCE</scope>
    <source>
        <strain evidence="13">1611_PpyrPB1</strain>
        <tissue evidence="13">Whole body</tissue>
    </source>
</reference>
<evidence type="ECO:0000256" key="9">
    <source>
        <dbReference type="ARBA" id="ARBA00023136"/>
    </source>
</evidence>
<evidence type="ECO:0000256" key="3">
    <source>
        <dbReference type="ARBA" id="ARBA00022516"/>
    </source>
</evidence>
<gene>
    <name evidence="12" type="ORF">PPYR_06325</name>
    <name evidence="13" type="ORF">PPYR_06347</name>
</gene>
<accession>A0A5N4ATF2</accession>
<keyword evidence="9 11" id="KW-0472">Membrane</keyword>
<evidence type="ECO:0000313" key="12">
    <source>
        <dbReference type="EMBL" id="KAB0800585.1"/>
    </source>
</evidence>
<keyword evidence="3" id="KW-0444">Lipid biosynthesis</keyword>
<keyword evidence="14" id="KW-1185">Reference proteome</keyword>
<dbReference type="PANTHER" id="PTHR12317:SF79">
    <property type="entry name" value="ACYLTRANSFERASE"/>
    <property type="match status" value="1"/>
</dbReference>
<dbReference type="Pfam" id="PF03982">
    <property type="entry name" value="DAGAT"/>
    <property type="match status" value="1"/>
</dbReference>
<evidence type="ECO:0000256" key="4">
    <source>
        <dbReference type="ARBA" id="ARBA00022679"/>
    </source>
</evidence>
<dbReference type="GO" id="GO:0004144">
    <property type="term" value="F:diacylglycerol O-acyltransferase activity"/>
    <property type="evidence" value="ECO:0007669"/>
    <property type="project" value="TreeGrafter"/>
</dbReference>
<protein>
    <recommendedName>
        <fullName evidence="11">Acyltransferase</fullName>
        <ecNumber evidence="11">2.3.1.-</ecNumber>
    </recommendedName>
</protein>
<evidence type="ECO:0000256" key="5">
    <source>
        <dbReference type="ARBA" id="ARBA00022692"/>
    </source>
</evidence>
<keyword evidence="6 11" id="KW-0256">Endoplasmic reticulum</keyword>
<evidence type="ECO:0000256" key="10">
    <source>
        <dbReference type="ARBA" id="ARBA00023315"/>
    </source>
</evidence>
<keyword evidence="10" id="KW-0012">Acyltransferase</keyword>
<dbReference type="EMBL" id="VVIM01000004">
    <property type="protein sequence ID" value="KAB0800585.1"/>
    <property type="molecule type" value="Genomic_DNA"/>
</dbReference>
<dbReference type="InParanoid" id="A0A5N4ATF2"/>
<comment type="caution">
    <text evidence="13">The sequence shown here is derived from an EMBL/GenBank/DDBJ whole genome shotgun (WGS) entry which is preliminary data.</text>
</comment>
<organism evidence="13 14">
    <name type="scientific">Photinus pyralis</name>
    <name type="common">Common eastern firefly</name>
    <name type="synonym">Lampyris pyralis</name>
    <dbReference type="NCBI Taxonomy" id="7054"/>
    <lineage>
        <taxon>Eukaryota</taxon>
        <taxon>Metazoa</taxon>
        <taxon>Ecdysozoa</taxon>
        <taxon>Arthropoda</taxon>
        <taxon>Hexapoda</taxon>
        <taxon>Insecta</taxon>
        <taxon>Pterygota</taxon>
        <taxon>Neoptera</taxon>
        <taxon>Endopterygota</taxon>
        <taxon>Coleoptera</taxon>
        <taxon>Polyphaga</taxon>
        <taxon>Elateriformia</taxon>
        <taxon>Elateroidea</taxon>
        <taxon>Lampyridae</taxon>
        <taxon>Lampyrinae</taxon>
        <taxon>Photinus</taxon>
    </lineage>
</organism>
<evidence type="ECO:0000256" key="2">
    <source>
        <dbReference type="ARBA" id="ARBA00005420"/>
    </source>
</evidence>
<dbReference type="EC" id="2.3.1.-" evidence="11"/>
<comment type="similarity">
    <text evidence="2 11">Belongs to the diacylglycerol acyltransferase family.</text>
</comment>
<evidence type="ECO:0000256" key="1">
    <source>
        <dbReference type="ARBA" id="ARBA00004477"/>
    </source>
</evidence>
<dbReference type="CDD" id="cd07987">
    <property type="entry name" value="LPLAT_MGAT-like"/>
    <property type="match status" value="1"/>
</dbReference>
<dbReference type="PANTHER" id="PTHR12317">
    <property type="entry name" value="DIACYLGLYCEROL O-ACYLTRANSFERASE"/>
    <property type="match status" value="1"/>
</dbReference>
<dbReference type="AlphaFoldDB" id="A0A5N4ATF2"/>
<dbReference type="GO" id="GO:0005789">
    <property type="term" value="C:endoplasmic reticulum membrane"/>
    <property type="evidence" value="ECO:0007669"/>
    <property type="project" value="UniProtKB-SubCell"/>
</dbReference>
<keyword evidence="5 11" id="KW-0812">Transmembrane</keyword>
<dbReference type="GO" id="GO:0019432">
    <property type="term" value="P:triglyceride biosynthetic process"/>
    <property type="evidence" value="ECO:0007669"/>
    <property type="project" value="TreeGrafter"/>
</dbReference>
<dbReference type="InterPro" id="IPR007130">
    <property type="entry name" value="DAGAT"/>
</dbReference>
<evidence type="ECO:0000313" key="13">
    <source>
        <dbReference type="EMBL" id="KAB0800607.1"/>
    </source>
</evidence>
<feature type="transmembrane region" description="Helical" evidence="11">
    <location>
        <begin position="48"/>
        <end position="63"/>
    </location>
</feature>
<dbReference type="Proteomes" id="UP000327044">
    <property type="component" value="Unassembled WGS sequence"/>
</dbReference>
<proteinExistence type="inferred from homology"/>
<evidence type="ECO:0000256" key="7">
    <source>
        <dbReference type="ARBA" id="ARBA00022989"/>
    </source>
</evidence>
<dbReference type="FunCoup" id="A0A5N4ATF2">
    <property type="interactions" value="110"/>
</dbReference>
<evidence type="ECO:0000256" key="11">
    <source>
        <dbReference type="RuleBase" id="RU367023"/>
    </source>
</evidence>
<keyword evidence="7 11" id="KW-1133">Transmembrane helix</keyword>
<reference evidence="13 14" key="1">
    <citation type="journal article" date="2018" name="Elife">
        <title>Firefly genomes illuminate parallel origins of bioluminescence in beetles.</title>
        <authorList>
            <person name="Fallon T.R."/>
            <person name="Lower S.E."/>
            <person name="Chang C.H."/>
            <person name="Bessho-Uehara M."/>
            <person name="Martin G.J."/>
            <person name="Bewick A.J."/>
            <person name="Behringer M."/>
            <person name="Debat H.J."/>
            <person name="Wong I."/>
            <person name="Day J.C."/>
            <person name="Suvorov A."/>
            <person name="Silva C.J."/>
            <person name="Stanger-Hall K.F."/>
            <person name="Hall D.W."/>
            <person name="Schmitz R.J."/>
            <person name="Nelson D.R."/>
            <person name="Lewis S.M."/>
            <person name="Shigenobu S."/>
            <person name="Bybee S.M."/>
            <person name="Larracuente A.M."/>
            <person name="Oba Y."/>
            <person name="Weng J.K."/>
        </authorList>
    </citation>
    <scope>NUCLEOTIDE SEQUENCE [LARGE SCALE GENOMIC DNA]</scope>
    <source>
        <strain evidence="13">1611_PpyrPB1</strain>
        <tissue evidence="13">Whole body</tissue>
    </source>
</reference>
<dbReference type="OrthoDB" id="7774787at2759"/>
<evidence type="ECO:0000256" key="8">
    <source>
        <dbReference type="ARBA" id="ARBA00023098"/>
    </source>
</evidence>
<comment type="subcellular location">
    <subcellularLocation>
        <location evidence="1 11">Endoplasmic reticulum membrane</location>
        <topology evidence="1 11">Multi-pass membrane protein</topology>
    </subcellularLocation>
</comment>
<feature type="transmembrane region" description="Helical" evidence="11">
    <location>
        <begin position="21"/>
        <end position="42"/>
    </location>
</feature>
<evidence type="ECO:0000256" key="6">
    <source>
        <dbReference type="ARBA" id="ARBA00022824"/>
    </source>
</evidence>
<keyword evidence="4 11" id="KW-0808">Transferase</keyword>
<keyword evidence="8" id="KW-0443">Lipid metabolism</keyword>
<evidence type="ECO:0000313" key="14">
    <source>
        <dbReference type="Proteomes" id="UP000327044"/>
    </source>
</evidence>
<dbReference type="EMBL" id="VVIM01000004">
    <property type="protein sequence ID" value="KAB0800607.1"/>
    <property type="molecule type" value="Genomic_DNA"/>
</dbReference>